<evidence type="ECO:0000313" key="3">
    <source>
        <dbReference type="Proteomes" id="UP001152759"/>
    </source>
</evidence>
<dbReference type="KEGG" id="btab:109038929"/>
<dbReference type="EMBL" id="OU963862">
    <property type="protein sequence ID" value="CAH0381530.1"/>
    <property type="molecule type" value="Genomic_DNA"/>
</dbReference>
<keyword evidence="3" id="KW-1185">Reference proteome</keyword>
<feature type="transmembrane region" description="Helical" evidence="1">
    <location>
        <begin position="102"/>
        <end position="122"/>
    </location>
</feature>
<keyword evidence="1" id="KW-0472">Membrane</keyword>
<accession>A0A9P0A0N7</accession>
<keyword evidence="1" id="KW-1133">Transmembrane helix</keyword>
<dbReference type="PANTHER" id="PTHR36694:SF11">
    <property type="entry name" value="LP21121P-RELATED"/>
    <property type="match status" value="1"/>
</dbReference>
<reference evidence="2" key="1">
    <citation type="submission" date="2021-12" db="EMBL/GenBank/DDBJ databases">
        <authorList>
            <person name="King R."/>
        </authorList>
    </citation>
    <scope>NUCLEOTIDE SEQUENCE</scope>
</reference>
<dbReference type="AlphaFoldDB" id="A0A9P0A0N7"/>
<protein>
    <submittedName>
        <fullName evidence="2">Uncharacterized protein</fullName>
    </submittedName>
</protein>
<dbReference type="PANTHER" id="PTHR36694">
    <property type="entry name" value="PASIFLORA 1, ISOFORM A-RELATED"/>
    <property type="match status" value="1"/>
</dbReference>
<keyword evidence="1" id="KW-0812">Transmembrane</keyword>
<gene>
    <name evidence="2" type="ORF">BEMITA_LOCUS1171</name>
</gene>
<feature type="transmembrane region" description="Helical" evidence="1">
    <location>
        <begin position="73"/>
        <end position="90"/>
    </location>
</feature>
<evidence type="ECO:0000313" key="2">
    <source>
        <dbReference type="EMBL" id="CAH0381530.1"/>
    </source>
</evidence>
<dbReference type="OrthoDB" id="8122744at2759"/>
<organism evidence="2 3">
    <name type="scientific">Bemisia tabaci</name>
    <name type="common">Sweetpotato whitefly</name>
    <name type="synonym">Aleurodes tabaci</name>
    <dbReference type="NCBI Taxonomy" id="7038"/>
    <lineage>
        <taxon>Eukaryota</taxon>
        <taxon>Metazoa</taxon>
        <taxon>Ecdysozoa</taxon>
        <taxon>Arthropoda</taxon>
        <taxon>Hexapoda</taxon>
        <taxon>Insecta</taxon>
        <taxon>Pterygota</taxon>
        <taxon>Neoptera</taxon>
        <taxon>Paraneoptera</taxon>
        <taxon>Hemiptera</taxon>
        <taxon>Sternorrhyncha</taxon>
        <taxon>Aleyrodoidea</taxon>
        <taxon>Aleyrodidae</taxon>
        <taxon>Aleyrodinae</taxon>
        <taxon>Bemisia</taxon>
    </lineage>
</organism>
<proteinExistence type="predicted"/>
<dbReference type="Proteomes" id="UP001152759">
    <property type="component" value="Chromosome 1"/>
</dbReference>
<evidence type="ECO:0000256" key="1">
    <source>
        <dbReference type="SAM" id="Phobius"/>
    </source>
</evidence>
<feature type="transmembrane region" description="Helical" evidence="1">
    <location>
        <begin position="12"/>
        <end position="34"/>
    </location>
</feature>
<sequence length="184" mass="20867">MGDGKSNDIFPTLNSFCFCISLRTGSLCIAWYYLIAGLMGIIPMLPKQYDFITSISTTGNTGEMITRLLIVEYYFLLLLMVISCIFLIDGIRKKIPKEVRPFIFYGCIFFIHEIFVILLLLFTPLRHDAETFLTPISTVVATALTNPWLKAFDLVLAAYLLLTVHSYYKELKREVGQNNSGAIV</sequence>
<name>A0A9P0A0N7_BEMTA</name>
<feature type="transmembrane region" description="Helical" evidence="1">
    <location>
        <begin position="148"/>
        <end position="168"/>
    </location>
</feature>